<keyword evidence="1" id="KW-0812">Transmembrane</keyword>
<name>A0ABM9QKF8_9POXV</name>
<evidence type="ECO:0000313" key="2">
    <source>
        <dbReference type="EMBL" id="CCU56016.1"/>
    </source>
</evidence>
<organism evidence="2 3">
    <name type="scientific">Choristoneura rosaceana entomopoxvirus 'L'</name>
    <dbReference type="NCBI Taxonomy" id="1293539"/>
    <lineage>
        <taxon>Viruses</taxon>
        <taxon>Varidnaviria</taxon>
        <taxon>Bamfordvirae</taxon>
        <taxon>Nucleocytoviricota</taxon>
        <taxon>Pokkesviricetes</taxon>
        <taxon>Chitovirales</taxon>
        <taxon>Poxviridae</taxon>
        <taxon>Entomopoxvirinae</taxon>
        <taxon>Betaentomopoxvirus</taxon>
        <taxon>Betaentomopoxvirus crosaceana</taxon>
        <taxon>Choristoneura rosaceana entomopoxvirus</taxon>
    </lineage>
</organism>
<dbReference type="GeneID" id="15613439"/>
<sequence>MKTIWPTYILLNFILINKCYALEDFNKTIDYSTLISRLDYKKIIPHIINNTDLIGGEKIFYSIVALITVIFLIAICVGFCTSLLIYYIYDNSKKKIIKSTMGIHAHI</sequence>
<keyword evidence="1" id="KW-0472">Membrane</keyword>
<gene>
    <name evidence="2" type="ORF">CHREV_114</name>
</gene>
<keyword evidence="3" id="KW-1185">Reference proteome</keyword>
<dbReference type="Proteomes" id="UP000792374">
    <property type="component" value="Genome"/>
</dbReference>
<feature type="transmembrane region" description="Helical" evidence="1">
    <location>
        <begin position="59"/>
        <end position="89"/>
    </location>
</feature>
<keyword evidence="1" id="KW-1133">Transmembrane helix</keyword>
<evidence type="ECO:0000256" key="1">
    <source>
        <dbReference type="SAM" id="Phobius"/>
    </source>
</evidence>
<evidence type="ECO:0000313" key="3">
    <source>
        <dbReference type="Proteomes" id="UP000792374"/>
    </source>
</evidence>
<proteinExistence type="predicted"/>
<dbReference type="EMBL" id="HF679133">
    <property type="protein sequence ID" value="CCU56016.1"/>
    <property type="molecule type" value="Genomic_DNA"/>
</dbReference>
<reference evidence="2" key="1">
    <citation type="journal article" date="2013" name="J. Virol.">
        <title>New Insights into the Evolution of Entomopoxvirinae from the Complete Genome Sequences of Four Entomopoxviruses Infecting Adoxophyes honmai, Choristoneura biennis, Choristoneura rosaceana, and Mythimna separata.</title>
        <authorList>
            <person name="Theze J."/>
            <person name="Takatsuka J."/>
            <person name="Li Z."/>
            <person name="Gallais J."/>
            <person name="Doucet D."/>
            <person name="Arif B."/>
            <person name="Nakai M."/>
            <person name="Herniou E.A."/>
        </authorList>
    </citation>
    <scope>NUCLEOTIDE SEQUENCE</scope>
</reference>
<dbReference type="RefSeq" id="YP_008004518.1">
    <property type="nucleotide sequence ID" value="NC_021249.1"/>
</dbReference>
<protein>
    <submittedName>
        <fullName evidence="2">Uncharacterized protein</fullName>
    </submittedName>
</protein>
<accession>A0ABM9QKF8</accession>